<accession>A0ACC3A4L2</accession>
<dbReference type="EMBL" id="JAPDRQ010000100">
    <property type="protein sequence ID" value="KAJ9655271.1"/>
    <property type="molecule type" value="Genomic_DNA"/>
</dbReference>
<evidence type="ECO:0000313" key="1">
    <source>
        <dbReference type="EMBL" id="KAJ9655271.1"/>
    </source>
</evidence>
<protein>
    <submittedName>
        <fullName evidence="1">Uncharacterized protein</fullName>
    </submittedName>
</protein>
<evidence type="ECO:0000313" key="2">
    <source>
        <dbReference type="Proteomes" id="UP001172386"/>
    </source>
</evidence>
<keyword evidence="2" id="KW-1185">Reference proteome</keyword>
<comment type="caution">
    <text evidence="1">The sequence shown here is derived from an EMBL/GenBank/DDBJ whole genome shotgun (WGS) entry which is preliminary data.</text>
</comment>
<name>A0ACC3A4L2_9EURO</name>
<organism evidence="1 2">
    <name type="scientific">Neophaeococcomyces mojaviensis</name>
    <dbReference type="NCBI Taxonomy" id="3383035"/>
    <lineage>
        <taxon>Eukaryota</taxon>
        <taxon>Fungi</taxon>
        <taxon>Dikarya</taxon>
        <taxon>Ascomycota</taxon>
        <taxon>Pezizomycotina</taxon>
        <taxon>Eurotiomycetes</taxon>
        <taxon>Chaetothyriomycetidae</taxon>
        <taxon>Chaetothyriales</taxon>
        <taxon>Chaetothyriales incertae sedis</taxon>
        <taxon>Neophaeococcomyces</taxon>
    </lineage>
</organism>
<dbReference type="Proteomes" id="UP001172386">
    <property type="component" value="Unassembled WGS sequence"/>
</dbReference>
<reference evidence="1" key="1">
    <citation type="submission" date="2022-10" db="EMBL/GenBank/DDBJ databases">
        <title>Culturing micro-colonial fungi from biological soil crusts in the Mojave desert and describing Neophaeococcomyces mojavensis, and introducing the new genera and species Taxawa tesnikishii.</title>
        <authorList>
            <person name="Kurbessoian T."/>
            <person name="Stajich J.E."/>
        </authorList>
    </citation>
    <scope>NUCLEOTIDE SEQUENCE</scope>
    <source>
        <strain evidence="1">JES_112</strain>
    </source>
</reference>
<proteinExistence type="predicted"/>
<gene>
    <name evidence="1" type="ORF">H2198_005800</name>
</gene>
<sequence>MATSLIDVTEMHPEDVELVEKLAKLQQMHQQINDLRKLLPTALFGPAREAISQPRQAHPRALAVAVSKAAQKGNQEVQAFKKDWHDEKTRQLFKEANAANTPQGIDAWLVDYRSLNATRTKGTTTASRADDTLLDTLENVRAAIVKFQKPDTHLRVEVSSDSDPFPLTVHVARLKLRVLRDELEATFKVEQDWTEDKPTLSQQITDQINKRKPFKKLDELLLMKGNMLDSTIVASPTFKFLVGREHKPMFLHNALVAQQSKTLDTMMNGPMSEARDGFATLDDVEPKTFGQFSQWLYTGSHDSVGAKTNQIDASAFPARDTVVINETIIDEPFRMRKQSGYLPPHLGPGKGQSFYAADASKQQGLWASFSGGSSSEMPRKVPASERASLTDYNNYYLTHAQLYCFADKYSILGLQQTVIDKLKQNLIDYVLLSSQRIAALVKLIAFVSENTNSSGSDGSDRLRELVVQYTAITFEILFQNDDFQDVLATNGDFSLEVMSRLLRRLD</sequence>